<dbReference type="GO" id="GO:0016301">
    <property type="term" value="F:kinase activity"/>
    <property type="evidence" value="ECO:0007669"/>
    <property type="project" value="UniProtKB-KW"/>
</dbReference>
<keyword evidence="1" id="KW-1133">Transmembrane helix</keyword>
<accession>A0AAX6G6E9</accession>
<evidence type="ECO:0000313" key="3">
    <source>
        <dbReference type="Proteomes" id="UP001140949"/>
    </source>
</evidence>
<organism evidence="2 3">
    <name type="scientific">Iris pallida</name>
    <name type="common">Sweet iris</name>
    <dbReference type="NCBI Taxonomy" id="29817"/>
    <lineage>
        <taxon>Eukaryota</taxon>
        <taxon>Viridiplantae</taxon>
        <taxon>Streptophyta</taxon>
        <taxon>Embryophyta</taxon>
        <taxon>Tracheophyta</taxon>
        <taxon>Spermatophyta</taxon>
        <taxon>Magnoliopsida</taxon>
        <taxon>Liliopsida</taxon>
        <taxon>Asparagales</taxon>
        <taxon>Iridaceae</taxon>
        <taxon>Iridoideae</taxon>
        <taxon>Irideae</taxon>
        <taxon>Iris</taxon>
    </lineage>
</organism>
<keyword evidence="3" id="KW-1185">Reference proteome</keyword>
<protein>
    <submittedName>
        <fullName evidence="2">Proline-rich receptor-like protein kinase PERK3</fullName>
    </submittedName>
</protein>
<dbReference type="Proteomes" id="UP001140949">
    <property type="component" value="Unassembled WGS sequence"/>
</dbReference>
<feature type="transmembrane region" description="Helical" evidence="1">
    <location>
        <begin position="49"/>
        <end position="75"/>
    </location>
</feature>
<gene>
    <name evidence="2" type="ORF">M6B38_129385</name>
</gene>
<keyword evidence="2" id="KW-0808">Transferase</keyword>
<comment type="caution">
    <text evidence="2">The sequence shown here is derived from an EMBL/GenBank/DDBJ whole genome shotgun (WGS) entry which is preliminary data.</text>
</comment>
<dbReference type="EMBL" id="JANAVB010022593">
    <property type="protein sequence ID" value="KAJ6824023.1"/>
    <property type="molecule type" value="Genomic_DNA"/>
</dbReference>
<reference evidence="2" key="2">
    <citation type="submission" date="2023-04" db="EMBL/GenBank/DDBJ databases">
        <authorList>
            <person name="Bruccoleri R.E."/>
            <person name="Oakeley E.J."/>
            <person name="Faust A.-M."/>
            <person name="Dessus-Babus S."/>
            <person name="Altorfer M."/>
            <person name="Burckhardt D."/>
            <person name="Oertli M."/>
            <person name="Naumann U."/>
            <person name="Petersen F."/>
            <person name="Wong J."/>
        </authorList>
    </citation>
    <scope>NUCLEOTIDE SEQUENCE</scope>
    <source>
        <strain evidence="2">GSM-AAB239-AS_SAM_17_03QT</strain>
        <tissue evidence="2">Leaf</tissue>
    </source>
</reference>
<sequence>MLAAAHDTCSVPYLPLSRPHVETDILHHLDRCLLLVFPCLLRYRAMSSVFLLAFIFHMLFSCLVNSIVFCIAVGLCTCSNSDWITNIFQV</sequence>
<reference evidence="2" key="1">
    <citation type="journal article" date="2023" name="GigaByte">
        <title>Genome assembly of the bearded iris, Iris pallida Lam.</title>
        <authorList>
            <person name="Bruccoleri R.E."/>
            <person name="Oakeley E.J."/>
            <person name="Faust A.M.E."/>
            <person name="Altorfer M."/>
            <person name="Dessus-Babus S."/>
            <person name="Burckhardt D."/>
            <person name="Oertli M."/>
            <person name="Naumann U."/>
            <person name="Petersen F."/>
            <person name="Wong J."/>
        </authorList>
    </citation>
    <scope>NUCLEOTIDE SEQUENCE</scope>
    <source>
        <strain evidence="2">GSM-AAB239-AS_SAM_17_03QT</strain>
    </source>
</reference>
<name>A0AAX6G6E9_IRIPA</name>
<keyword evidence="1" id="KW-0472">Membrane</keyword>
<keyword evidence="1" id="KW-0812">Transmembrane</keyword>
<dbReference type="AlphaFoldDB" id="A0AAX6G6E9"/>
<proteinExistence type="predicted"/>
<keyword evidence="2" id="KW-0675">Receptor</keyword>
<keyword evidence="2" id="KW-0418">Kinase</keyword>
<evidence type="ECO:0000313" key="2">
    <source>
        <dbReference type="EMBL" id="KAJ6824023.1"/>
    </source>
</evidence>
<evidence type="ECO:0000256" key="1">
    <source>
        <dbReference type="SAM" id="Phobius"/>
    </source>
</evidence>